<dbReference type="GO" id="GO:0004222">
    <property type="term" value="F:metalloendopeptidase activity"/>
    <property type="evidence" value="ECO:0007669"/>
    <property type="project" value="InterPro"/>
</dbReference>
<evidence type="ECO:0000256" key="4">
    <source>
        <dbReference type="ARBA" id="ARBA00022723"/>
    </source>
</evidence>
<feature type="transmembrane region" description="Helical" evidence="12">
    <location>
        <begin position="41"/>
        <end position="61"/>
    </location>
</feature>
<keyword evidence="1" id="KW-1003">Cell membrane</keyword>
<comment type="caution">
    <text evidence="14">The sequence shown here is derived from an EMBL/GenBank/DDBJ whole genome shotgun (WGS) entry which is preliminary data.</text>
</comment>
<feature type="transmembrane region" description="Helical" evidence="12">
    <location>
        <begin position="174"/>
        <end position="199"/>
    </location>
</feature>
<evidence type="ECO:0000256" key="3">
    <source>
        <dbReference type="ARBA" id="ARBA00022692"/>
    </source>
</evidence>
<keyword evidence="4" id="KW-0479">Metal-binding</keyword>
<dbReference type="GO" id="GO:0046872">
    <property type="term" value="F:metal ion binding"/>
    <property type="evidence" value="ECO:0007669"/>
    <property type="project" value="UniProtKB-KW"/>
</dbReference>
<keyword evidence="5 10" id="KW-0378">Hydrolase</keyword>
<evidence type="ECO:0000256" key="11">
    <source>
        <dbReference type="SAM" id="MobiDB-lite"/>
    </source>
</evidence>
<evidence type="ECO:0000256" key="10">
    <source>
        <dbReference type="RuleBase" id="RU003983"/>
    </source>
</evidence>
<keyword evidence="3 12" id="KW-0812">Transmembrane</keyword>
<protein>
    <submittedName>
        <fullName evidence="14">Peptidase M48 Ste24p</fullName>
    </submittedName>
</protein>
<keyword evidence="7 12" id="KW-1133">Transmembrane helix</keyword>
<dbReference type="Gene3D" id="3.30.2010.10">
    <property type="entry name" value="Metalloproteases ('zincins'), catalytic domain"/>
    <property type="match status" value="1"/>
</dbReference>
<dbReference type="Proteomes" id="UP000218083">
    <property type="component" value="Unassembled WGS sequence"/>
</dbReference>
<comment type="similarity">
    <text evidence="10">Belongs to the peptidase M48 family.</text>
</comment>
<proteinExistence type="inferred from homology"/>
<name>A0A2A2FDV9_9EURY</name>
<dbReference type="OrthoDB" id="186977at2157"/>
<dbReference type="InterPro" id="IPR001915">
    <property type="entry name" value="Peptidase_M48"/>
</dbReference>
<accession>A0A2A2FDV9</accession>
<keyword evidence="15" id="KW-1185">Reference proteome</keyword>
<keyword evidence="2 10" id="KW-0645">Protease</keyword>
<evidence type="ECO:0000313" key="14">
    <source>
        <dbReference type="EMBL" id="PAU82812.1"/>
    </source>
</evidence>
<evidence type="ECO:0000256" key="9">
    <source>
        <dbReference type="ARBA" id="ARBA00023136"/>
    </source>
</evidence>
<evidence type="ECO:0000256" key="12">
    <source>
        <dbReference type="SAM" id="Phobius"/>
    </source>
</evidence>
<feature type="transmembrane region" description="Helical" evidence="12">
    <location>
        <begin position="211"/>
        <end position="231"/>
    </location>
</feature>
<evidence type="ECO:0000313" key="15">
    <source>
        <dbReference type="Proteomes" id="UP000218083"/>
    </source>
</evidence>
<evidence type="ECO:0000256" key="1">
    <source>
        <dbReference type="ARBA" id="ARBA00022475"/>
    </source>
</evidence>
<evidence type="ECO:0000256" key="5">
    <source>
        <dbReference type="ARBA" id="ARBA00022801"/>
    </source>
</evidence>
<keyword evidence="6 10" id="KW-0862">Zinc</keyword>
<feature type="compositionally biased region" description="Low complexity" evidence="11">
    <location>
        <begin position="320"/>
        <end position="333"/>
    </location>
</feature>
<sequence length="333" mass="35536">MSRLAFRAAAALVGVALLAAYLTAALFVADALRFLWAVRPDLPVLLALLAAVAVGSASLSYRIGTAQVLASLEGDRVPRERAPDLHRRVDALAARMEVDRPTLYVTDARTPNAFAVGGSGRSGGGKAGGMVVDRSLFRLLTARELEAIVAHELAHLEGNDGFAVAMADGVGRTVVGIATVIALPALLALSGLATASAWIRGRPGDRSGPFARLHRALSEALFAGFVLATLLTRSRSRRQEFAADDRAAEVTGDPIALARALRRIERATDPTWPFAPRSTHGRTEDPAERWLSTHPSTDERVERLRRRAESQGPTRRIPAGPSGRTTGRGRSPR</sequence>
<reference evidence="14 15" key="1">
    <citation type="submission" date="2017-08" db="EMBL/GenBank/DDBJ databases">
        <title>The strain WRN001 was isolated from Binhai saline alkaline soil, Tianjin, China.</title>
        <authorList>
            <person name="Liu D."/>
            <person name="Zhang G."/>
        </authorList>
    </citation>
    <scope>NUCLEOTIDE SEQUENCE [LARGE SCALE GENOMIC DNA]</scope>
    <source>
        <strain evidence="14 15">WN019</strain>
    </source>
</reference>
<dbReference type="PANTHER" id="PTHR43221:SF2">
    <property type="entry name" value="PROTEASE HTPX HOMOLOG"/>
    <property type="match status" value="1"/>
</dbReference>
<dbReference type="GO" id="GO:0006508">
    <property type="term" value="P:proteolysis"/>
    <property type="evidence" value="ECO:0007669"/>
    <property type="project" value="UniProtKB-KW"/>
</dbReference>
<dbReference type="AlphaFoldDB" id="A0A2A2FDV9"/>
<evidence type="ECO:0000256" key="8">
    <source>
        <dbReference type="ARBA" id="ARBA00023049"/>
    </source>
</evidence>
<evidence type="ECO:0000256" key="2">
    <source>
        <dbReference type="ARBA" id="ARBA00022670"/>
    </source>
</evidence>
<evidence type="ECO:0000256" key="7">
    <source>
        <dbReference type="ARBA" id="ARBA00022989"/>
    </source>
</evidence>
<evidence type="ECO:0000256" key="6">
    <source>
        <dbReference type="ARBA" id="ARBA00022833"/>
    </source>
</evidence>
<dbReference type="RefSeq" id="WP_095637425.1">
    <property type="nucleotide sequence ID" value="NZ_NSKC01000008.1"/>
</dbReference>
<dbReference type="EMBL" id="NSKC01000008">
    <property type="protein sequence ID" value="PAU82812.1"/>
    <property type="molecule type" value="Genomic_DNA"/>
</dbReference>
<dbReference type="PANTHER" id="PTHR43221">
    <property type="entry name" value="PROTEASE HTPX"/>
    <property type="match status" value="1"/>
</dbReference>
<dbReference type="Pfam" id="PF01435">
    <property type="entry name" value="Peptidase_M48"/>
    <property type="match status" value="1"/>
</dbReference>
<gene>
    <name evidence="14" type="ORF">CK500_11805</name>
</gene>
<keyword evidence="9 12" id="KW-0472">Membrane</keyword>
<keyword evidence="8 10" id="KW-0482">Metalloprotease</keyword>
<organism evidence="14 15">
    <name type="scientific">Halorubrum salipaludis</name>
    <dbReference type="NCBI Taxonomy" id="2032630"/>
    <lineage>
        <taxon>Archaea</taxon>
        <taxon>Methanobacteriati</taxon>
        <taxon>Methanobacteriota</taxon>
        <taxon>Stenosarchaea group</taxon>
        <taxon>Halobacteria</taxon>
        <taxon>Halobacteriales</taxon>
        <taxon>Haloferacaceae</taxon>
        <taxon>Halorubrum</taxon>
    </lineage>
</organism>
<dbReference type="InterPro" id="IPR050083">
    <property type="entry name" value="HtpX_protease"/>
</dbReference>
<feature type="region of interest" description="Disordered" evidence="11">
    <location>
        <begin position="270"/>
        <end position="333"/>
    </location>
</feature>
<feature type="domain" description="Peptidase M48" evidence="13">
    <location>
        <begin position="81"/>
        <end position="307"/>
    </location>
</feature>
<comment type="cofactor">
    <cofactor evidence="10">
        <name>Zn(2+)</name>
        <dbReference type="ChEBI" id="CHEBI:29105"/>
    </cofactor>
    <text evidence="10">Binds 1 zinc ion per subunit.</text>
</comment>
<evidence type="ECO:0000259" key="13">
    <source>
        <dbReference type="Pfam" id="PF01435"/>
    </source>
</evidence>